<dbReference type="Gene3D" id="3.50.4.10">
    <property type="entry name" value="Hepatocyte Growth Factor"/>
    <property type="match status" value="1"/>
</dbReference>
<dbReference type="Proteomes" id="UP000799536">
    <property type="component" value="Unassembled WGS sequence"/>
</dbReference>
<dbReference type="Gene3D" id="3.90.550.50">
    <property type="match status" value="1"/>
</dbReference>
<dbReference type="GO" id="GO:0016263">
    <property type="term" value="F:glycoprotein-N-acetylgalactosamine 3-beta-galactosyltransferase activity"/>
    <property type="evidence" value="ECO:0007669"/>
    <property type="project" value="UniProtKB-EC"/>
</dbReference>
<dbReference type="PANTHER" id="PTHR23033">
    <property type="entry name" value="BETA1,3-GALACTOSYLTRANSFERASE"/>
    <property type="match status" value="1"/>
</dbReference>
<reference evidence="13" key="1">
    <citation type="journal article" date="2020" name="Stud. Mycol.">
        <title>101 Dothideomycetes genomes: a test case for predicting lifestyles and emergence of pathogens.</title>
        <authorList>
            <person name="Haridas S."/>
            <person name="Albert R."/>
            <person name="Binder M."/>
            <person name="Bloem J."/>
            <person name="Labutti K."/>
            <person name="Salamov A."/>
            <person name="Andreopoulos B."/>
            <person name="Baker S."/>
            <person name="Barry K."/>
            <person name="Bills G."/>
            <person name="Bluhm B."/>
            <person name="Cannon C."/>
            <person name="Castanera R."/>
            <person name="Culley D."/>
            <person name="Daum C."/>
            <person name="Ezra D."/>
            <person name="Gonzalez J."/>
            <person name="Henrissat B."/>
            <person name="Kuo A."/>
            <person name="Liang C."/>
            <person name="Lipzen A."/>
            <person name="Lutzoni F."/>
            <person name="Magnuson J."/>
            <person name="Mondo S."/>
            <person name="Nolan M."/>
            <person name="Ohm R."/>
            <person name="Pangilinan J."/>
            <person name="Park H.-J."/>
            <person name="Ramirez L."/>
            <person name="Alfaro M."/>
            <person name="Sun H."/>
            <person name="Tritt A."/>
            <person name="Yoshinaga Y."/>
            <person name="Zwiers L.-H."/>
            <person name="Turgeon B."/>
            <person name="Goodwin S."/>
            <person name="Spatafora J."/>
            <person name="Crous P."/>
            <person name="Grigoriev I."/>
        </authorList>
    </citation>
    <scope>NUCLEOTIDE SEQUENCE</scope>
    <source>
        <strain evidence="13">ATCC 74209</strain>
    </source>
</reference>
<evidence type="ECO:0000256" key="7">
    <source>
        <dbReference type="ARBA" id="ARBA00022692"/>
    </source>
</evidence>
<feature type="domain" description="Fringe-like glycosyltransferase" evidence="12">
    <location>
        <begin position="196"/>
        <end position="310"/>
    </location>
</feature>
<evidence type="ECO:0000256" key="4">
    <source>
        <dbReference type="ARBA" id="ARBA00012557"/>
    </source>
</evidence>
<evidence type="ECO:0000256" key="9">
    <source>
        <dbReference type="ARBA" id="ARBA00022968"/>
    </source>
</evidence>
<dbReference type="InterPro" id="IPR003378">
    <property type="entry name" value="Fringe-like_glycosylTrfase"/>
</dbReference>
<protein>
    <recommendedName>
        <fullName evidence="4">N-acetylgalactosaminide beta-1,3-galactosyltransferase</fullName>
        <ecNumber evidence="4">2.4.1.122</ecNumber>
    </recommendedName>
</protein>
<evidence type="ECO:0000259" key="12">
    <source>
        <dbReference type="Pfam" id="PF02434"/>
    </source>
</evidence>
<dbReference type="OrthoDB" id="414175at2759"/>
<accession>A0A9P4JVU0</accession>
<sequence length="473" mass="53319">MTVLHIPSMPTLLNVLLRRPIRWLSLSLIVLYLFFTLNQGGSPSTATFPGAFTSLVRIKSPFYSGSKSPYYSYETKPFFLPLGNSDETDLCAGFPNLVLDSVSVVLKTGAGESAKTAAHLETVTSCILNIIVVSDLEEDVGNHHFIDILAHLPPSYFENNPDFDVYKSNKAAHEKGDVIKYSKEGWKLDRFKFLPMVEKAYEMRPNAKWYIFIESDVYYFWDNLFRLLDQLDSEDMHYMGSPAPGSNNRVFGYGGGGFVISHGLMERLVGDAATGAKRISEQYEDWIRNDCCGDSVLGYVILEKTGVKLQALYPTFAGDEIKSLRIGREWWCVPLIALHRVGPEQDKSLWEWERKRDFLPYIHPHLSKSPTLDNWDNFSSDKQPDSSPAHASATACRSACTANPDCLQYKYSPKSCWFGKYVQLGNSVNKDEGEIISGWDIEKMRELGWQPDGDGGVSGMCKDGAQWMRPTNR</sequence>
<evidence type="ECO:0000256" key="6">
    <source>
        <dbReference type="ARBA" id="ARBA00022679"/>
    </source>
</evidence>
<keyword evidence="11" id="KW-0472">Membrane</keyword>
<evidence type="ECO:0000256" key="10">
    <source>
        <dbReference type="ARBA" id="ARBA00022989"/>
    </source>
</evidence>
<keyword evidence="7" id="KW-0812">Transmembrane</keyword>
<dbReference type="EC" id="2.4.1.122" evidence="4"/>
<name>A0A9P4JVU0_9PLEO</name>
<dbReference type="GO" id="GO:0016020">
    <property type="term" value="C:membrane"/>
    <property type="evidence" value="ECO:0007669"/>
    <property type="project" value="UniProtKB-SubCell"/>
</dbReference>
<keyword evidence="14" id="KW-1185">Reference proteome</keyword>
<evidence type="ECO:0000256" key="5">
    <source>
        <dbReference type="ARBA" id="ARBA00022676"/>
    </source>
</evidence>
<keyword evidence="8" id="KW-0547">Nucleotide-binding</keyword>
<dbReference type="Pfam" id="PF02434">
    <property type="entry name" value="Fringe"/>
    <property type="match status" value="1"/>
</dbReference>
<dbReference type="PANTHER" id="PTHR23033:SF43">
    <property type="entry name" value="APPLE DOMAIN-CONTAINING PROTEIN"/>
    <property type="match status" value="1"/>
</dbReference>
<dbReference type="GO" id="GO:0000166">
    <property type="term" value="F:nucleotide binding"/>
    <property type="evidence" value="ECO:0007669"/>
    <property type="project" value="UniProtKB-KW"/>
</dbReference>
<organism evidence="13 14">
    <name type="scientific">Delitschia confertaspora ATCC 74209</name>
    <dbReference type="NCBI Taxonomy" id="1513339"/>
    <lineage>
        <taxon>Eukaryota</taxon>
        <taxon>Fungi</taxon>
        <taxon>Dikarya</taxon>
        <taxon>Ascomycota</taxon>
        <taxon>Pezizomycotina</taxon>
        <taxon>Dothideomycetes</taxon>
        <taxon>Pleosporomycetidae</taxon>
        <taxon>Pleosporales</taxon>
        <taxon>Delitschiaceae</taxon>
        <taxon>Delitschia</taxon>
    </lineage>
</organism>
<comment type="caution">
    <text evidence="13">The sequence shown here is derived from an EMBL/GenBank/DDBJ whole genome shotgun (WGS) entry which is preliminary data.</text>
</comment>
<evidence type="ECO:0000256" key="3">
    <source>
        <dbReference type="ARBA" id="ARBA00006462"/>
    </source>
</evidence>
<evidence type="ECO:0000256" key="8">
    <source>
        <dbReference type="ARBA" id="ARBA00022741"/>
    </source>
</evidence>
<keyword evidence="6" id="KW-0808">Transferase</keyword>
<comment type="pathway">
    <text evidence="2">Protein modification; protein glycosylation.</text>
</comment>
<evidence type="ECO:0000256" key="1">
    <source>
        <dbReference type="ARBA" id="ARBA00004606"/>
    </source>
</evidence>
<keyword evidence="5" id="KW-0328">Glycosyltransferase</keyword>
<gene>
    <name evidence="13" type="ORF">GQ43DRAFT_486582</name>
</gene>
<comment type="subcellular location">
    <subcellularLocation>
        <location evidence="1">Membrane</location>
        <topology evidence="1">Single-pass type II membrane protein</topology>
    </subcellularLocation>
</comment>
<evidence type="ECO:0000256" key="2">
    <source>
        <dbReference type="ARBA" id="ARBA00004922"/>
    </source>
</evidence>
<evidence type="ECO:0000313" key="14">
    <source>
        <dbReference type="Proteomes" id="UP000799536"/>
    </source>
</evidence>
<evidence type="ECO:0000256" key="11">
    <source>
        <dbReference type="ARBA" id="ARBA00023136"/>
    </source>
</evidence>
<keyword evidence="9" id="KW-0735">Signal-anchor</keyword>
<dbReference type="AlphaFoldDB" id="A0A9P4JVU0"/>
<comment type="similarity">
    <text evidence="3">Belongs to the glycosyltransferase 31 family. Beta3-Gal-T subfamily.</text>
</comment>
<evidence type="ECO:0000313" key="13">
    <source>
        <dbReference type="EMBL" id="KAF2205364.1"/>
    </source>
</evidence>
<dbReference type="InterPro" id="IPR026050">
    <property type="entry name" value="C1GALT1/C1GALT1_chp1"/>
</dbReference>
<dbReference type="EMBL" id="ML993857">
    <property type="protein sequence ID" value="KAF2205364.1"/>
    <property type="molecule type" value="Genomic_DNA"/>
</dbReference>
<keyword evidence="10" id="KW-1133">Transmembrane helix</keyword>
<proteinExistence type="inferred from homology"/>